<organism evidence="1 2">
    <name type="scientific">Rhizobium giardinii</name>
    <dbReference type="NCBI Taxonomy" id="56731"/>
    <lineage>
        <taxon>Bacteria</taxon>
        <taxon>Pseudomonadati</taxon>
        <taxon>Pseudomonadota</taxon>
        <taxon>Alphaproteobacteria</taxon>
        <taxon>Hyphomicrobiales</taxon>
        <taxon>Rhizobiaceae</taxon>
        <taxon>Rhizobium/Agrobacterium group</taxon>
        <taxon>Rhizobium</taxon>
    </lineage>
</organism>
<evidence type="ECO:0000313" key="2">
    <source>
        <dbReference type="Proteomes" id="UP000585507"/>
    </source>
</evidence>
<gene>
    <name evidence="1" type="ORF">GGD55_006166</name>
</gene>
<proteinExistence type="predicted"/>
<name>A0A7W8UHE6_9HYPH</name>
<dbReference type="AlphaFoldDB" id="A0A7W8UHE6"/>
<accession>A0A7W8UHE6</accession>
<protein>
    <submittedName>
        <fullName evidence="1">Uncharacterized protein</fullName>
    </submittedName>
</protein>
<keyword evidence="2" id="KW-1185">Reference proteome</keyword>
<dbReference type="Proteomes" id="UP000585507">
    <property type="component" value="Unassembled WGS sequence"/>
</dbReference>
<dbReference type="EMBL" id="JACHBK010000020">
    <property type="protein sequence ID" value="MBB5539416.1"/>
    <property type="molecule type" value="Genomic_DNA"/>
</dbReference>
<evidence type="ECO:0000313" key="1">
    <source>
        <dbReference type="EMBL" id="MBB5539416.1"/>
    </source>
</evidence>
<comment type="caution">
    <text evidence="1">The sequence shown here is derived from an EMBL/GenBank/DDBJ whole genome shotgun (WGS) entry which is preliminary data.</text>
</comment>
<sequence>MGKAGFLLVGERGQSSFSPLSELKLYGAVGRYFWCDKDRYFFPLSTYVERTKLMGMTDG</sequence>
<reference evidence="1 2" key="1">
    <citation type="submission" date="2020-08" db="EMBL/GenBank/DDBJ databases">
        <title>Genomic Encyclopedia of Type Strains, Phase IV (KMG-V): Genome sequencing to study the core and pangenomes of soil and plant-associated prokaryotes.</title>
        <authorList>
            <person name="Whitman W."/>
        </authorList>
    </citation>
    <scope>NUCLEOTIDE SEQUENCE [LARGE SCALE GENOMIC DNA]</scope>
    <source>
        <strain evidence="1 2">SEMIA 4084</strain>
    </source>
</reference>